<evidence type="ECO:0000256" key="1">
    <source>
        <dbReference type="SAM" id="MobiDB-lite"/>
    </source>
</evidence>
<feature type="compositionally biased region" description="Polar residues" evidence="1">
    <location>
        <begin position="145"/>
        <end position="157"/>
    </location>
</feature>
<organism evidence="2 4">
    <name type="scientific">Legionella micdadei</name>
    <name type="common">Tatlockia micdadei</name>
    <dbReference type="NCBI Taxonomy" id="451"/>
    <lineage>
        <taxon>Bacteria</taxon>
        <taxon>Pseudomonadati</taxon>
        <taxon>Pseudomonadota</taxon>
        <taxon>Gammaproteobacteria</taxon>
        <taxon>Legionellales</taxon>
        <taxon>Legionellaceae</taxon>
        <taxon>Legionella</taxon>
    </lineage>
</organism>
<dbReference type="EMBL" id="FMVN01000002">
    <property type="protein sequence ID" value="SCX89860.1"/>
    <property type="molecule type" value="Genomic_DNA"/>
</dbReference>
<dbReference type="KEGG" id="tmc:LMI_0066"/>
<reference evidence="3 5" key="3">
    <citation type="submission" date="2016-10" db="EMBL/GenBank/DDBJ databases">
        <authorList>
            <person name="Varghese N."/>
            <person name="Submissions S."/>
        </authorList>
    </citation>
    <scope>NUCLEOTIDE SEQUENCE [LARGE SCALE GENOMIC DNA]</scope>
    <source>
        <strain evidence="3 5">ATCC 33218</strain>
    </source>
</reference>
<dbReference type="PATRIC" id="fig|451.8.peg.1037"/>
<gene>
    <name evidence="2" type="ORF">LMI_0066</name>
    <name evidence="3" type="ORF">SAMN02982997_00306</name>
</gene>
<dbReference type="HOGENOM" id="CLU_130447_0_0_6"/>
<keyword evidence="5" id="KW-1185">Reference proteome</keyword>
<name>A0A098GBU6_LEGMI</name>
<reference evidence="4" key="1">
    <citation type="submission" date="2014-09" db="EMBL/GenBank/DDBJ databases">
        <authorList>
            <person name="Gomez-Valero L."/>
        </authorList>
    </citation>
    <scope>NUCLEOTIDE SEQUENCE [LARGE SCALE GENOMIC DNA]</scope>
    <source>
        <strain evidence="4">ATCC33218</strain>
    </source>
</reference>
<evidence type="ECO:0000313" key="3">
    <source>
        <dbReference type="EMBL" id="SCX89860.1"/>
    </source>
</evidence>
<dbReference type="AlphaFoldDB" id="A0A098GBU6"/>
<evidence type="ECO:0000313" key="4">
    <source>
        <dbReference type="Proteomes" id="UP000032414"/>
    </source>
</evidence>
<proteinExistence type="predicted"/>
<evidence type="ECO:0000313" key="5">
    <source>
        <dbReference type="Proteomes" id="UP000182998"/>
    </source>
</evidence>
<dbReference type="EMBL" id="LN614830">
    <property type="protein sequence ID" value="CEG59435.1"/>
    <property type="molecule type" value="Genomic_DNA"/>
</dbReference>
<dbReference type="Proteomes" id="UP000182998">
    <property type="component" value="Unassembled WGS sequence"/>
</dbReference>
<reference evidence="2" key="2">
    <citation type="submission" date="2014-09" db="EMBL/GenBank/DDBJ databases">
        <authorList>
            <person name="GOMEZ-VALERO Laura"/>
        </authorList>
    </citation>
    <scope>NUCLEOTIDE SEQUENCE</scope>
    <source>
        <strain evidence="2">ATCC33218</strain>
    </source>
</reference>
<feature type="region of interest" description="Disordered" evidence="1">
    <location>
        <begin position="140"/>
        <end position="175"/>
    </location>
</feature>
<protein>
    <submittedName>
        <fullName evidence="2">Uncharacterized protein</fullName>
    </submittedName>
</protein>
<sequence length="175" mass="18701">MPCSNLFNFFTSRAPSSSAAHRNTQRTNAGTQILGEIMSSTTDPSDPNPLTILPTACAQTVASFYSILRHDTHTYEKGIHLLQTILAGARTGISIYLLYNPHTCNDEFKAFICTTLALCGTLYGATLLVTWVPSEVSKDPFVTAGNPTTAPTDGTVESQEEDGAGDAPEPQGMTL</sequence>
<dbReference type="RefSeq" id="WP_052679395.1">
    <property type="nucleotide sequence ID" value="NZ_CP020615.1"/>
</dbReference>
<dbReference type="Proteomes" id="UP000032414">
    <property type="component" value="Chromosome I"/>
</dbReference>
<accession>A0A098GBU6</accession>
<evidence type="ECO:0000313" key="2">
    <source>
        <dbReference type="EMBL" id="CEG59435.1"/>
    </source>
</evidence>